<feature type="non-terminal residue" evidence="1">
    <location>
        <position position="1"/>
    </location>
</feature>
<comment type="caution">
    <text evidence="1">The sequence shown here is derived from an EMBL/GenBank/DDBJ whole genome shotgun (WGS) entry which is preliminary data.</text>
</comment>
<reference evidence="1" key="1">
    <citation type="journal article" date="2014" name="Front. Microbiol.">
        <title>High frequency of phylogenetically diverse reductive dehalogenase-homologous genes in deep subseafloor sedimentary metagenomes.</title>
        <authorList>
            <person name="Kawai M."/>
            <person name="Futagami T."/>
            <person name="Toyoda A."/>
            <person name="Takaki Y."/>
            <person name="Nishi S."/>
            <person name="Hori S."/>
            <person name="Arai W."/>
            <person name="Tsubouchi T."/>
            <person name="Morono Y."/>
            <person name="Uchiyama I."/>
            <person name="Ito T."/>
            <person name="Fujiyama A."/>
            <person name="Inagaki F."/>
            <person name="Takami H."/>
        </authorList>
    </citation>
    <scope>NUCLEOTIDE SEQUENCE</scope>
    <source>
        <strain evidence="1">Expedition CK06-06</strain>
    </source>
</reference>
<dbReference type="AlphaFoldDB" id="X1HU96"/>
<sequence>KYMQYKVKNQSNFFEGKTETVNLKLLLVFLH</sequence>
<evidence type="ECO:0000313" key="1">
    <source>
        <dbReference type="EMBL" id="GAH48868.1"/>
    </source>
</evidence>
<gene>
    <name evidence="1" type="ORF">S03H2_31473</name>
</gene>
<proteinExistence type="predicted"/>
<protein>
    <submittedName>
        <fullName evidence="1">Uncharacterized protein</fullName>
    </submittedName>
</protein>
<accession>X1HU96</accession>
<name>X1HU96_9ZZZZ</name>
<dbReference type="EMBL" id="BARU01019085">
    <property type="protein sequence ID" value="GAH48868.1"/>
    <property type="molecule type" value="Genomic_DNA"/>
</dbReference>
<organism evidence="1">
    <name type="scientific">marine sediment metagenome</name>
    <dbReference type="NCBI Taxonomy" id="412755"/>
    <lineage>
        <taxon>unclassified sequences</taxon>
        <taxon>metagenomes</taxon>
        <taxon>ecological metagenomes</taxon>
    </lineage>
</organism>